<protein>
    <submittedName>
        <fullName evidence="1">Class I SAM-dependent methyltransferase</fullName>
        <ecNumber evidence="1">2.1.1.-</ecNumber>
    </submittedName>
</protein>
<proteinExistence type="predicted"/>
<accession>A0ABW5CW17</accession>
<dbReference type="RefSeq" id="WP_250429099.1">
    <property type="nucleotide sequence ID" value="NZ_JALPRR010000002.1"/>
</dbReference>
<name>A0ABW5CW17_9BACT</name>
<dbReference type="Proteomes" id="UP001597374">
    <property type="component" value="Unassembled WGS sequence"/>
</dbReference>
<dbReference type="GO" id="GO:0008168">
    <property type="term" value="F:methyltransferase activity"/>
    <property type="evidence" value="ECO:0007669"/>
    <property type="project" value="UniProtKB-KW"/>
</dbReference>
<dbReference type="InterPro" id="IPR029063">
    <property type="entry name" value="SAM-dependent_MTases_sf"/>
</dbReference>
<dbReference type="SUPFAM" id="SSF53335">
    <property type="entry name" value="S-adenosyl-L-methionine-dependent methyltransferases"/>
    <property type="match status" value="1"/>
</dbReference>
<keyword evidence="1" id="KW-0808">Transferase</keyword>
<organism evidence="1 2">
    <name type="scientific">Pontibacter ruber</name>
    <dbReference type="NCBI Taxonomy" id="1343895"/>
    <lineage>
        <taxon>Bacteria</taxon>
        <taxon>Pseudomonadati</taxon>
        <taxon>Bacteroidota</taxon>
        <taxon>Cytophagia</taxon>
        <taxon>Cytophagales</taxon>
        <taxon>Hymenobacteraceae</taxon>
        <taxon>Pontibacter</taxon>
    </lineage>
</organism>
<reference evidence="2" key="1">
    <citation type="journal article" date="2019" name="Int. J. Syst. Evol. Microbiol.">
        <title>The Global Catalogue of Microorganisms (GCM) 10K type strain sequencing project: providing services to taxonomists for standard genome sequencing and annotation.</title>
        <authorList>
            <consortium name="The Broad Institute Genomics Platform"/>
            <consortium name="The Broad Institute Genome Sequencing Center for Infectious Disease"/>
            <person name="Wu L."/>
            <person name="Ma J."/>
        </authorList>
    </citation>
    <scope>NUCLEOTIDE SEQUENCE [LARGE SCALE GENOMIC DNA]</scope>
    <source>
        <strain evidence="2">CGMCC 4.1782</strain>
    </source>
</reference>
<dbReference type="Gene3D" id="3.40.50.150">
    <property type="entry name" value="Vaccinia Virus protein VP39"/>
    <property type="match status" value="1"/>
</dbReference>
<evidence type="ECO:0000313" key="1">
    <source>
        <dbReference type="EMBL" id="MFD2245444.1"/>
    </source>
</evidence>
<sequence>MMQASINQLQNPPADISALIRRQLIMPVKRWLLLHYYIDTSYFTRQPDRVWLEKQLLPKLRRIKQGRILMVGCAPYTCDYPKHFNKGVEIITVDIDERNDIWGADKHLTADILKIDQYLEPASCDIVLLNGVFGHGVDAKEAQEATYNVLHRIMKPDGLLLVGWNHDLIQDPTGLPTCERLYYKDSYENLPQRMTFAESTHIFDFLRARPVMTVA</sequence>
<dbReference type="EMBL" id="JBHUIM010000001">
    <property type="protein sequence ID" value="MFD2245444.1"/>
    <property type="molecule type" value="Genomic_DNA"/>
</dbReference>
<keyword evidence="2" id="KW-1185">Reference proteome</keyword>
<evidence type="ECO:0000313" key="2">
    <source>
        <dbReference type="Proteomes" id="UP001597374"/>
    </source>
</evidence>
<dbReference type="EC" id="2.1.1.-" evidence="1"/>
<keyword evidence="1" id="KW-0489">Methyltransferase</keyword>
<gene>
    <name evidence="1" type="ORF">ACFSKP_04205</name>
</gene>
<dbReference type="CDD" id="cd02440">
    <property type="entry name" value="AdoMet_MTases"/>
    <property type="match status" value="1"/>
</dbReference>
<dbReference type="GO" id="GO:0032259">
    <property type="term" value="P:methylation"/>
    <property type="evidence" value="ECO:0007669"/>
    <property type="project" value="UniProtKB-KW"/>
</dbReference>
<comment type="caution">
    <text evidence="1">The sequence shown here is derived from an EMBL/GenBank/DDBJ whole genome shotgun (WGS) entry which is preliminary data.</text>
</comment>